<proteinExistence type="inferred from homology"/>
<dbReference type="Pfam" id="PF00015">
    <property type="entry name" value="MCPsignal"/>
    <property type="match status" value="1"/>
</dbReference>
<evidence type="ECO:0000256" key="1">
    <source>
        <dbReference type="ARBA" id="ARBA00023224"/>
    </source>
</evidence>
<sequence length="510" mass="54301">MRLSLVHKITLAPVVVALFFALLSMGYTIPRLRQAFEEQGHEMSMAVPTALASAMADLLRNREQQEVQPTLDAVAREGALAYVALVDARGSLVAVSGPHASVLREHVEGLAISKTGTPLEAQGVELLDMAAPVPGGLGAVHVGFNRTDARGRIESVLGNMQLILIAVLLVLMGAAWTLSRRMVAPLISLTGAVRRIAEHGDLREPVHVSTRDEVGELALAVGILVGKLKDLLHQLHSSTELLSDSVLGLNESASEQNQMVSRQAAAVQETQVTAQEIRQTALLASNSAQSVIEVAERAEALGRTGEEAVAASIDGLVDLRSQVEQITERIMSLGERTQQIGGITETVKDLADQSHLLAVNAAIEAARSGEHGKGFAVVAREIRALADQSIRATNQVRKILNDIGEAIAGTVQITAEGTQRMEAGLAQARASGDTLRELTTIVQDSTASARQIAQTVNQQATGIEQIFTAVNELNALMGDTVKRISNTNESAVSLKMLSERVAEVVRAYRV</sequence>
<keyword evidence="1 3" id="KW-0807">Transducer</keyword>
<comment type="similarity">
    <text evidence="2">Belongs to the methyl-accepting chemotaxis (MCP) protein family.</text>
</comment>
<dbReference type="PANTHER" id="PTHR32089">
    <property type="entry name" value="METHYL-ACCEPTING CHEMOTAXIS PROTEIN MCPB"/>
    <property type="match status" value="1"/>
</dbReference>
<evidence type="ECO:0000313" key="10">
    <source>
        <dbReference type="Proteomes" id="UP000321514"/>
    </source>
</evidence>
<gene>
    <name evidence="7" type="ORF">MFU01_76460</name>
    <name evidence="8" type="ORF">SAMN05443572_103458</name>
</gene>
<organism evidence="7 10">
    <name type="scientific">Myxococcus fulvus</name>
    <dbReference type="NCBI Taxonomy" id="33"/>
    <lineage>
        <taxon>Bacteria</taxon>
        <taxon>Pseudomonadati</taxon>
        <taxon>Myxococcota</taxon>
        <taxon>Myxococcia</taxon>
        <taxon>Myxococcales</taxon>
        <taxon>Cystobacterineae</taxon>
        <taxon>Myxococcaceae</taxon>
        <taxon>Myxococcus</taxon>
    </lineage>
</organism>
<dbReference type="CDD" id="cd06225">
    <property type="entry name" value="HAMP"/>
    <property type="match status" value="1"/>
</dbReference>
<dbReference type="Pfam" id="PF00672">
    <property type="entry name" value="HAMP"/>
    <property type="match status" value="1"/>
</dbReference>
<dbReference type="Proteomes" id="UP000321514">
    <property type="component" value="Unassembled WGS sequence"/>
</dbReference>
<name>A0A511TEL5_MYXFU</name>
<keyword evidence="9" id="KW-1185">Reference proteome</keyword>
<dbReference type="Proteomes" id="UP000183760">
    <property type="component" value="Unassembled WGS sequence"/>
</dbReference>
<evidence type="ECO:0000313" key="8">
    <source>
        <dbReference type="EMBL" id="SET84236.1"/>
    </source>
</evidence>
<accession>A0A511TEL5</accession>
<reference evidence="8 9" key="1">
    <citation type="submission" date="2016-10" db="EMBL/GenBank/DDBJ databases">
        <authorList>
            <person name="Varghese N."/>
            <person name="Submissions S."/>
        </authorList>
    </citation>
    <scope>NUCLEOTIDE SEQUENCE [LARGE SCALE GENOMIC DNA]</scope>
    <source>
        <strain evidence="8 9">DSM 16525</strain>
    </source>
</reference>
<feature type="domain" description="Methyl-accepting transducer" evidence="5">
    <location>
        <begin position="238"/>
        <end position="474"/>
    </location>
</feature>
<dbReference type="EMBL" id="FOIB01000003">
    <property type="protein sequence ID" value="SET84236.1"/>
    <property type="molecule type" value="Genomic_DNA"/>
</dbReference>
<dbReference type="GO" id="GO:0007165">
    <property type="term" value="P:signal transduction"/>
    <property type="evidence" value="ECO:0007669"/>
    <property type="project" value="UniProtKB-KW"/>
</dbReference>
<dbReference type="InterPro" id="IPR003660">
    <property type="entry name" value="HAMP_dom"/>
</dbReference>
<dbReference type="PROSITE" id="PS50111">
    <property type="entry name" value="CHEMOTAXIS_TRANSDUC_2"/>
    <property type="match status" value="1"/>
</dbReference>
<dbReference type="InterPro" id="IPR004089">
    <property type="entry name" value="MCPsignal_dom"/>
</dbReference>
<dbReference type="AlphaFoldDB" id="A0A511TEL5"/>
<keyword evidence="4" id="KW-1133">Transmembrane helix</keyword>
<evidence type="ECO:0000259" key="5">
    <source>
        <dbReference type="PROSITE" id="PS50111"/>
    </source>
</evidence>
<evidence type="ECO:0000256" key="3">
    <source>
        <dbReference type="PROSITE-ProRule" id="PRU00284"/>
    </source>
</evidence>
<dbReference type="Gene3D" id="1.10.8.500">
    <property type="entry name" value="HAMP domain in histidine kinase"/>
    <property type="match status" value="1"/>
</dbReference>
<evidence type="ECO:0000256" key="2">
    <source>
        <dbReference type="ARBA" id="ARBA00029447"/>
    </source>
</evidence>
<keyword evidence="4" id="KW-0812">Transmembrane</keyword>
<dbReference type="PANTHER" id="PTHR32089:SF112">
    <property type="entry name" value="LYSOZYME-LIKE PROTEIN-RELATED"/>
    <property type="match status" value="1"/>
</dbReference>
<evidence type="ECO:0000256" key="4">
    <source>
        <dbReference type="SAM" id="Phobius"/>
    </source>
</evidence>
<evidence type="ECO:0000313" key="7">
    <source>
        <dbReference type="EMBL" id="GEN12609.1"/>
    </source>
</evidence>
<protein>
    <submittedName>
        <fullName evidence="7">Methyl-accepting chemotaxis protein</fullName>
    </submittedName>
</protein>
<feature type="transmembrane region" description="Helical" evidence="4">
    <location>
        <begin position="156"/>
        <end position="178"/>
    </location>
</feature>
<dbReference type="PROSITE" id="PS50885">
    <property type="entry name" value="HAMP"/>
    <property type="match status" value="1"/>
</dbReference>
<dbReference type="STRING" id="1334629.MFUL124B02_22985"/>
<comment type="caution">
    <text evidence="7">The sequence shown here is derived from an EMBL/GenBank/DDBJ whole genome shotgun (WGS) entry which is preliminary data.</text>
</comment>
<feature type="transmembrane region" description="Helical" evidence="4">
    <location>
        <begin position="6"/>
        <end position="29"/>
    </location>
</feature>
<keyword evidence="4" id="KW-0472">Membrane</keyword>
<evidence type="ECO:0000313" key="9">
    <source>
        <dbReference type="Proteomes" id="UP000183760"/>
    </source>
</evidence>
<dbReference type="OrthoDB" id="5498895at2"/>
<dbReference type="GO" id="GO:0016020">
    <property type="term" value="C:membrane"/>
    <property type="evidence" value="ECO:0007669"/>
    <property type="project" value="InterPro"/>
</dbReference>
<dbReference type="SUPFAM" id="SSF58104">
    <property type="entry name" value="Methyl-accepting chemotaxis protein (MCP) signaling domain"/>
    <property type="match status" value="1"/>
</dbReference>
<dbReference type="EMBL" id="BJXR01000065">
    <property type="protein sequence ID" value="GEN12609.1"/>
    <property type="molecule type" value="Genomic_DNA"/>
</dbReference>
<dbReference type="RefSeq" id="WP_046713932.1">
    <property type="nucleotide sequence ID" value="NZ_BJXR01000065.1"/>
</dbReference>
<reference evidence="7 10" key="2">
    <citation type="submission" date="2019-07" db="EMBL/GenBank/DDBJ databases">
        <title>Whole genome shotgun sequence of Myxococcus fulvus NBRC 100333.</title>
        <authorList>
            <person name="Hosoyama A."/>
            <person name="Uohara A."/>
            <person name="Ohji S."/>
            <person name="Ichikawa N."/>
        </authorList>
    </citation>
    <scope>NUCLEOTIDE SEQUENCE [LARGE SCALE GENOMIC DNA]</scope>
    <source>
        <strain evidence="7 10">NBRC 100333</strain>
    </source>
</reference>
<evidence type="ECO:0000259" key="6">
    <source>
        <dbReference type="PROSITE" id="PS50885"/>
    </source>
</evidence>
<dbReference type="Gene3D" id="1.10.287.950">
    <property type="entry name" value="Methyl-accepting chemotaxis protein"/>
    <property type="match status" value="1"/>
</dbReference>
<dbReference type="SMART" id="SM00283">
    <property type="entry name" value="MA"/>
    <property type="match status" value="1"/>
</dbReference>
<feature type="domain" description="HAMP" evidence="6">
    <location>
        <begin position="180"/>
        <end position="233"/>
    </location>
</feature>
<dbReference type="SMART" id="SM00304">
    <property type="entry name" value="HAMP"/>
    <property type="match status" value="1"/>
</dbReference>